<evidence type="ECO:0000313" key="1">
    <source>
        <dbReference type="EMBL" id="KAH9628127.1"/>
    </source>
</evidence>
<name>A0A922S891_SPOEX</name>
<dbReference type="AlphaFoldDB" id="A0A922S891"/>
<accession>A0A922S891</accession>
<organism evidence="1 2">
    <name type="scientific">Spodoptera exigua</name>
    <name type="common">Beet armyworm</name>
    <name type="synonym">Noctua fulgens</name>
    <dbReference type="NCBI Taxonomy" id="7107"/>
    <lineage>
        <taxon>Eukaryota</taxon>
        <taxon>Metazoa</taxon>
        <taxon>Ecdysozoa</taxon>
        <taxon>Arthropoda</taxon>
        <taxon>Hexapoda</taxon>
        <taxon>Insecta</taxon>
        <taxon>Pterygota</taxon>
        <taxon>Neoptera</taxon>
        <taxon>Endopterygota</taxon>
        <taxon>Lepidoptera</taxon>
        <taxon>Glossata</taxon>
        <taxon>Ditrysia</taxon>
        <taxon>Noctuoidea</taxon>
        <taxon>Noctuidae</taxon>
        <taxon>Amphipyrinae</taxon>
        <taxon>Spodoptera</taxon>
    </lineage>
</organism>
<sequence length="99" mass="10030">MCARGIYEAVLAGVRLQCQQHQQPWPSSPSLSLSRSSGSSDTESMFVAAAVISWVGNILLGERPGPSRGCPCSAAFAAAVAAAAAKPATTVSLATPAPM</sequence>
<reference evidence="1" key="1">
    <citation type="journal article" date="2021" name="G3 (Bethesda)">
        <title>Genome and transcriptome analysis of the beet armyworm Spodoptera exigua reveals targets for pest control. .</title>
        <authorList>
            <person name="Simon S."/>
            <person name="Breeschoten T."/>
            <person name="Jansen H.J."/>
            <person name="Dirks R.P."/>
            <person name="Schranz M.E."/>
            <person name="Ros V.I.D."/>
        </authorList>
    </citation>
    <scope>NUCLEOTIDE SEQUENCE</scope>
    <source>
        <strain evidence="1">TB_SE_WUR_2020</strain>
    </source>
</reference>
<protein>
    <submittedName>
        <fullName evidence="1">Uncharacterized protein</fullName>
    </submittedName>
</protein>
<dbReference type="Proteomes" id="UP000814243">
    <property type="component" value="Unassembled WGS sequence"/>
</dbReference>
<gene>
    <name evidence="1" type="ORF">HF086_018343</name>
</gene>
<comment type="caution">
    <text evidence="1">The sequence shown here is derived from an EMBL/GenBank/DDBJ whole genome shotgun (WGS) entry which is preliminary data.</text>
</comment>
<evidence type="ECO:0000313" key="2">
    <source>
        <dbReference type="Proteomes" id="UP000814243"/>
    </source>
</evidence>
<proteinExistence type="predicted"/>
<dbReference type="EMBL" id="JACEFF010000928">
    <property type="protein sequence ID" value="KAH9628127.1"/>
    <property type="molecule type" value="Genomic_DNA"/>
</dbReference>